<dbReference type="Pfam" id="PF03031">
    <property type="entry name" value="NIF"/>
    <property type="match status" value="1"/>
</dbReference>
<evidence type="ECO:0000313" key="3">
    <source>
        <dbReference type="EMBL" id="GFE54624.1"/>
    </source>
</evidence>
<feature type="domain" description="FCP1 homology" evidence="2">
    <location>
        <begin position="52"/>
        <end position="211"/>
    </location>
</feature>
<protein>
    <recommendedName>
        <fullName evidence="1">Mitochondrial import inner membrane translocase subunit TIM50</fullName>
    </recommendedName>
</protein>
<keyword evidence="4" id="KW-1185">Reference proteome</keyword>
<dbReference type="SMART" id="SM00577">
    <property type="entry name" value="CPDc"/>
    <property type="match status" value="1"/>
</dbReference>
<dbReference type="InterPro" id="IPR036412">
    <property type="entry name" value="HAD-like_sf"/>
</dbReference>
<evidence type="ECO:0000256" key="1">
    <source>
        <dbReference type="RuleBase" id="RU365079"/>
    </source>
</evidence>
<gene>
    <name evidence="3" type="ORF">BaOVIS_020280</name>
</gene>
<dbReference type="Proteomes" id="UP001057455">
    <property type="component" value="Unassembled WGS sequence"/>
</dbReference>
<dbReference type="OrthoDB" id="277011at2759"/>
<keyword evidence="1" id="KW-0809">Transit peptide</keyword>
<dbReference type="InterPro" id="IPR023214">
    <property type="entry name" value="HAD_sf"/>
</dbReference>
<accession>A0A9W5TEG4</accession>
<dbReference type="PROSITE" id="PS50969">
    <property type="entry name" value="FCP1"/>
    <property type="match status" value="1"/>
</dbReference>
<dbReference type="SUPFAM" id="SSF56784">
    <property type="entry name" value="HAD-like"/>
    <property type="match status" value="1"/>
</dbReference>
<organism evidence="3 4">
    <name type="scientific">Babesia ovis</name>
    <dbReference type="NCBI Taxonomy" id="5869"/>
    <lineage>
        <taxon>Eukaryota</taxon>
        <taxon>Sar</taxon>
        <taxon>Alveolata</taxon>
        <taxon>Apicomplexa</taxon>
        <taxon>Aconoidasida</taxon>
        <taxon>Piroplasmida</taxon>
        <taxon>Babesiidae</taxon>
        <taxon>Babesia</taxon>
    </lineage>
</organism>
<dbReference type="GO" id="GO:0015031">
    <property type="term" value="P:protein transport"/>
    <property type="evidence" value="ECO:0007669"/>
    <property type="project" value="UniProtKB-KW"/>
</dbReference>
<dbReference type="PANTHER" id="PTHR12210">
    <property type="entry name" value="DULLARD PROTEIN PHOSPHATASE"/>
    <property type="match status" value="1"/>
</dbReference>
<dbReference type="EMBL" id="BLIY01000017">
    <property type="protein sequence ID" value="GFE54624.1"/>
    <property type="molecule type" value="Genomic_DNA"/>
</dbReference>
<dbReference type="GO" id="GO:0005744">
    <property type="term" value="C:TIM23 mitochondrial import inner membrane translocase complex"/>
    <property type="evidence" value="ECO:0007669"/>
    <property type="project" value="UniProtKB-UniRule"/>
</dbReference>
<dbReference type="AlphaFoldDB" id="A0A9W5TEG4"/>
<comment type="similarity">
    <text evidence="1">Belongs to the TIM50 family.</text>
</comment>
<comment type="caution">
    <text evidence="3">The sequence shown here is derived from an EMBL/GenBank/DDBJ whole genome shotgun (WGS) entry which is preliminary data.</text>
</comment>
<name>A0A9W5TEG4_BABOV</name>
<keyword evidence="1" id="KW-0496">Mitochondrion</keyword>
<sequence length="356" mass="40087">MGLLDYLSGAFAVAVELSYYVIGTTTSFVITKLIEFHILTYHGSCEDLFAKRVKPPYSLVLDLDDSILHSVRTRGNNETSSVALTMGNRVLNFTVYKRPHLDAFLMEMRKDYEIVLYSTQSQSYVDACLSDACINHLFDRKLYRRDCILGADGSFIRDFSKVGSDMSKVVVLHNPLQEDFKDLPNIVPIDNWFGGHSDTALLDVMPFLQSLTNLDDVRYVLGLRCSDTRGYNGFRHPDYIESPALSPKSCISPDIPQEMDYWDTIGARLTTRVKDIFNTMSPEAEVHTPSASPTNIQSDVSAINNTLQDDLVTSVFLRDSRPSAEEFVGVREALILHLHFLPSKFSTISSPWISRS</sequence>
<dbReference type="InterPro" id="IPR004274">
    <property type="entry name" value="FCP1_dom"/>
</dbReference>
<proteinExistence type="inferred from homology"/>
<evidence type="ECO:0000259" key="2">
    <source>
        <dbReference type="PROSITE" id="PS50969"/>
    </source>
</evidence>
<comment type="subcellular location">
    <subcellularLocation>
        <location evidence="1">Mitochondrion inner membrane</location>
        <topology evidence="1">Single-pass membrane protein</topology>
    </subcellularLocation>
</comment>
<evidence type="ECO:0000313" key="4">
    <source>
        <dbReference type="Proteomes" id="UP001057455"/>
    </source>
</evidence>
<comment type="function">
    <text evidence="1">Essential component of the TIM23 complex, a complex that mediates the translocation of transit peptide-containing proteins across the mitochondrial inner membrane.</text>
</comment>
<reference evidence="3" key="1">
    <citation type="submission" date="2019-12" db="EMBL/GenBank/DDBJ databases">
        <title>Genome sequence of Babesia ovis.</title>
        <authorList>
            <person name="Yamagishi J."/>
            <person name="Sevinc F."/>
            <person name="Xuan X."/>
        </authorList>
    </citation>
    <scope>NUCLEOTIDE SEQUENCE</scope>
    <source>
        <strain evidence="3">Selcuk</strain>
    </source>
</reference>
<keyword evidence="1" id="KW-0813">Transport</keyword>
<dbReference type="InterPro" id="IPR050365">
    <property type="entry name" value="TIM50"/>
</dbReference>
<dbReference type="CDD" id="cd07521">
    <property type="entry name" value="HAD_FCP1-like"/>
    <property type="match status" value="1"/>
</dbReference>
<comment type="subunit">
    <text evidence="1">Component of the TIM23 complex.</text>
</comment>
<keyword evidence="1" id="KW-0653">Protein transport</keyword>
<dbReference type="Gene3D" id="3.40.50.1000">
    <property type="entry name" value="HAD superfamily/HAD-like"/>
    <property type="match status" value="1"/>
</dbReference>
<keyword evidence="1" id="KW-0811">Translocation</keyword>